<comment type="subcellular location">
    <subcellularLocation>
        <location evidence="1">Cell membrane</location>
        <topology evidence="1">Multi-pass membrane protein</topology>
    </subcellularLocation>
</comment>
<dbReference type="AlphaFoldDB" id="A0A1H7AFC6"/>
<keyword evidence="4 7" id="KW-0812">Transmembrane</keyword>
<evidence type="ECO:0000256" key="2">
    <source>
        <dbReference type="ARBA" id="ARBA00022448"/>
    </source>
</evidence>
<dbReference type="OrthoDB" id="145388at2"/>
<dbReference type="InterPro" id="IPR010290">
    <property type="entry name" value="TM_effector"/>
</dbReference>
<dbReference type="SUPFAM" id="SSF103473">
    <property type="entry name" value="MFS general substrate transporter"/>
    <property type="match status" value="1"/>
</dbReference>
<feature type="transmembrane region" description="Helical" evidence="7">
    <location>
        <begin position="382"/>
        <end position="403"/>
    </location>
</feature>
<dbReference type="PROSITE" id="PS50850">
    <property type="entry name" value="MFS"/>
    <property type="match status" value="1"/>
</dbReference>
<evidence type="ECO:0000313" key="9">
    <source>
        <dbReference type="EMBL" id="SEJ60752.1"/>
    </source>
</evidence>
<feature type="transmembrane region" description="Helical" evidence="7">
    <location>
        <begin position="231"/>
        <end position="250"/>
    </location>
</feature>
<dbReference type="STRING" id="667676.SAMN05192539_10149"/>
<feature type="domain" description="Major facilitator superfamily (MFS) profile" evidence="8">
    <location>
        <begin position="1"/>
        <end position="409"/>
    </location>
</feature>
<evidence type="ECO:0000313" key="10">
    <source>
        <dbReference type="Proteomes" id="UP000198866"/>
    </source>
</evidence>
<evidence type="ECO:0000256" key="7">
    <source>
        <dbReference type="SAM" id="Phobius"/>
    </source>
</evidence>
<dbReference type="GO" id="GO:0005886">
    <property type="term" value="C:plasma membrane"/>
    <property type="evidence" value="ECO:0007669"/>
    <property type="project" value="UniProtKB-SubCell"/>
</dbReference>
<keyword evidence="10" id="KW-1185">Reference proteome</keyword>
<feature type="transmembrane region" description="Helical" evidence="7">
    <location>
        <begin position="295"/>
        <end position="313"/>
    </location>
</feature>
<evidence type="ECO:0000256" key="4">
    <source>
        <dbReference type="ARBA" id="ARBA00022692"/>
    </source>
</evidence>
<keyword evidence="3" id="KW-1003">Cell membrane</keyword>
<evidence type="ECO:0000256" key="3">
    <source>
        <dbReference type="ARBA" id="ARBA00022475"/>
    </source>
</evidence>
<dbReference type="InterPro" id="IPR020846">
    <property type="entry name" value="MFS_dom"/>
</dbReference>
<feature type="transmembrane region" description="Helical" evidence="7">
    <location>
        <begin position="319"/>
        <end position="338"/>
    </location>
</feature>
<dbReference type="Gene3D" id="1.20.1250.20">
    <property type="entry name" value="MFS general substrate transporter like domains"/>
    <property type="match status" value="1"/>
</dbReference>
<feature type="transmembrane region" description="Helical" evidence="7">
    <location>
        <begin position="100"/>
        <end position="122"/>
    </location>
</feature>
<keyword evidence="2" id="KW-0813">Transport</keyword>
<evidence type="ECO:0000256" key="5">
    <source>
        <dbReference type="ARBA" id="ARBA00022989"/>
    </source>
</evidence>
<name>A0A1H7AFC6_9BURK</name>
<dbReference type="EMBL" id="FNYE01000014">
    <property type="protein sequence ID" value="SEJ60752.1"/>
    <property type="molecule type" value="Genomic_DNA"/>
</dbReference>
<accession>A0A1H7AFC6</accession>
<reference evidence="10" key="1">
    <citation type="submission" date="2016-10" db="EMBL/GenBank/DDBJ databases">
        <authorList>
            <person name="Varghese N."/>
            <person name="Submissions S."/>
        </authorList>
    </citation>
    <scope>NUCLEOTIDE SEQUENCE [LARGE SCALE GENOMIC DNA]</scope>
    <source>
        <strain evidence="10">LMG 26031</strain>
    </source>
</reference>
<dbReference type="InterPro" id="IPR036259">
    <property type="entry name" value="MFS_trans_sf"/>
</dbReference>
<evidence type="ECO:0000259" key="8">
    <source>
        <dbReference type="PROSITE" id="PS50850"/>
    </source>
</evidence>
<keyword evidence="5 7" id="KW-1133">Transmembrane helix</keyword>
<evidence type="ECO:0000256" key="1">
    <source>
        <dbReference type="ARBA" id="ARBA00004651"/>
    </source>
</evidence>
<protein>
    <submittedName>
        <fullName evidence="9">Predicted arabinose efflux permease, MFS family</fullName>
    </submittedName>
</protein>
<feature type="transmembrane region" description="Helical" evidence="7">
    <location>
        <begin position="172"/>
        <end position="197"/>
    </location>
</feature>
<evidence type="ECO:0000256" key="6">
    <source>
        <dbReference type="ARBA" id="ARBA00023136"/>
    </source>
</evidence>
<sequence length="422" mass="43384">MRSRLPRFRFPVADASLSASFQQLAWSNLIAQSAEQISLAAAPLVAVFTLGATARDTGLLQTAQTLPFLLLSIPLGVVADRRSRRMLMAVSESVRALAMASVLLLVLSHGLTLPLLAVLGFLGATGTVAYSVAAPALVPALVTRDALPAANGRIELARSVAYSAGPAMGGLLVGWIGAGWAYGCAAALSALAAALLAGLREPPRVVGAARHFMAELREGARFVIGDELLRPMLATAVFFNIGFFTLQAVYVPYAVHRLGLSASAIGVTLGAYGVGMVCGALAAPSVARRVAFGRTLIIGPFCGLAASLTMVATLAVPSFWLAAASFFLLGAGPILWTVGSTTLRQAITPANMMGRVSALNSTATYGARPLGALLGAAVSARFGMDACLVVAALGFVAQAWIIVMSPVARLARIPDDAAVLSS</sequence>
<proteinExistence type="predicted"/>
<dbReference type="PANTHER" id="PTHR23513">
    <property type="entry name" value="INTEGRAL MEMBRANE EFFLUX PROTEIN-RELATED"/>
    <property type="match status" value="1"/>
</dbReference>
<feature type="transmembrane region" description="Helical" evidence="7">
    <location>
        <begin position="262"/>
        <end position="283"/>
    </location>
</feature>
<gene>
    <name evidence="9" type="ORF">SAMN05192539_10149</name>
</gene>
<dbReference type="RefSeq" id="WP_090867699.1">
    <property type="nucleotide sequence ID" value="NZ_FNYE01000014.1"/>
</dbReference>
<dbReference type="GO" id="GO:0022857">
    <property type="term" value="F:transmembrane transporter activity"/>
    <property type="evidence" value="ECO:0007669"/>
    <property type="project" value="InterPro"/>
</dbReference>
<dbReference type="Proteomes" id="UP000198866">
    <property type="component" value="Unassembled WGS sequence"/>
</dbReference>
<dbReference type="Pfam" id="PF05977">
    <property type="entry name" value="MFS_3"/>
    <property type="match status" value="1"/>
</dbReference>
<organism evidence="9 10">
    <name type="scientific">Paraburkholderia diazotrophica</name>
    <dbReference type="NCBI Taxonomy" id="667676"/>
    <lineage>
        <taxon>Bacteria</taxon>
        <taxon>Pseudomonadati</taxon>
        <taxon>Pseudomonadota</taxon>
        <taxon>Betaproteobacteria</taxon>
        <taxon>Burkholderiales</taxon>
        <taxon>Burkholderiaceae</taxon>
        <taxon>Paraburkholderia</taxon>
    </lineage>
</organism>
<dbReference type="PANTHER" id="PTHR23513:SF6">
    <property type="entry name" value="MAJOR FACILITATOR SUPERFAMILY ASSOCIATED DOMAIN-CONTAINING PROTEIN"/>
    <property type="match status" value="1"/>
</dbReference>
<dbReference type="CDD" id="cd06173">
    <property type="entry name" value="MFS_MefA_like"/>
    <property type="match status" value="1"/>
</dbReference>
<keyword evidence="6 7" id="KW-0472">Membrane</keyword>
<feature type="transmembrane region" description="Helical" evidence="7">
    <location>
        <begin position="60"/>
        <end position="79"/>
    </location>
</feature>